<evidence type="ECO:0000256" key="1">
    <source>
        <dbReference type="ARBA" id="ARBA00022741"/>
    </source>
</evidence>
<gene>
    <name evidence="5" type="ordered locus">AM1_5726</name>
</gene>
<dbReference type="InterPro" id="IPR050445">
    <property type="entry name" value="Bact_polysacc_biosynth/exp"/>
</dbReference>
<evidence type="ECO:0000256" key="3">
    <source>
        <dbReference type="SAM" id="Coils"/>
    </source>
</evidence>
<feature type="transmembrane region" description="Helical" evidence="4">
    <location>
        <begin position="17"/>
        <end position="36"/>
    </location>
</feature>
<dbReference type="Proteomes" id="UP000000268">
    <property type="component" value="Chromosome"/>
</dbReference>
<accession>B0BZC6</accession>
<keyword evidence="3" id="KW-0175">Coiled coil</keyword>
<keyword evidence="4" id="KW-0472">Membrane</keyword>
<evidence type="ECO:0000256" key="2">
    <source>
        <dbReference type="ARBA" id="ARBA00022840"/>
    </source>
</evidence>
<dbReference type="Pfam" id="PF10609">
    <property type="entry name" value="ParA"/>
    <property type="match status" value="1"/>
</dbReference>
<proteinExistence type="predicted"/>
<dbReference type="PANTHER" id="PTHR32309:SF13">
    <property type="entry name" value="FERRIC ENTEROBACTIN TRANSPORT PROTEIN FEPE"/>
    <property type="match status" value="1"/>
</dbReference>
<dbReference type="EMBL" id="CP000828">
    <property type="protein sequence ID" value="ABW30671.1"/>
    <property type="molecule type" value="Genomic_DNA"/>
</dbReference>
<dbReference type="eggNOG" id="COG0489">
    <property type="taxonomic scope" value="Bacteria"/>
</dbReference>
<name>B0BZC6_ACAM1</name>
<evidence type="ECO:0000256" key="4">
    <source>
        <dbReference type="SAM" id="Phobius"/>
    </source>
</evidence>
<feature type="coiled-coil region" evidence="3">
    <location>
        <begin position="373"/>
        <end position="400"/>
    </location>
</feature>
<organism evidence="5 6">
    <name type="scientific">Acaryochloris marina (strain MBIC 11017)</name>
    <dbReference type="NCBI Taxonomy" id="329726"/>
    <lineage>
        <taxon>Bacteria</taxon>
        <taxon>Bacillati</taxon>
        <taxon>Cyanobacteriota</taxon>
        <taxon>Cyanophyceae</taxon>
        <taxon>Acaryochloridales</taxon>
        <taxon>Acaryochloridaceae</taxon>
        <taxon>Acaryochloris</taxon>
    </lineage>
</organism>
<feature type="coiled-coil region" evidence="3">
    <location>
        <begin position="204"/>
        <end position="231"/>
    </location>
</feature>
<dbReference type="PANTHER" id="PTHR32309">
    <property type="entry name" value="TYROSINE-PROTEIN KINASE"/>
    <property type="match status" value="1"/>
</dbReference>
<dbReference type="GO" id="GO:0004713">
    <property type="term" value="F:protein tyrosine kinase activity"/>
    <property type="evidence" value="ECO:0007669"/>
    <property type="project" value="TreeGrafter"/>
</dbReference>
<dbReference type="SUPFAM" id="SSF52540">
    <property type="entry name" value="P-loop containing nucleoside triphosphate hydrolases"/>
    <property type="match status" value="1"/>
</dbReference>
<dbReference type="GO" id="GO:0005886">
    <property type="term" value="C:plasma membrane"/>
    <property type="evidence" value="ECO:0007669"/>
    <property type="project" value="TreeGrafter"/>
</dbReference>
<reference evidence="5 6" key="1">
    <citation type="journal article" date="2008" name="Proc. Natl. Acad. Sci. U.S.A.">
        <title>Niche adaptation and genome expansion in the chlorophyll d-producing cyanobacterium Acaryochloris marina.</title>
        <authorList>
            <person name="Swingley W.D."/>
            <person name="Chen M."/>
            <person name="Cheung P.C."/>
            <person name="Conrad A.L."/>
            <person name="Dejesa L.C."/>
            <person name="Hao J."/>
            <person name="Honchak B.M."/>
            <person name="Karbach L.E."/>
            <person name="Kurdoglu A."/>
            <person name="Lahiri S."/>
            <person name="Mastrian S.D."/>
            <person name="Miyashita H."/>
            <person name="Page L."/>
            <person name="Ramakrishna P."/>
            <person name="Satoh S."/>
            <person name="Sattley W.M."/>
            <person name="Shimada Y."/>
            <person name="Taylor H.L."/>
            <person name="Tomo T."/>
            <person name="Tsuchiya T."/>
            <person name="Wang Z.T."/>
            <person name="Raymond J."/>
            <person name="Mimuro M."/>
            <person name="Blankenship R.E."/>
            <person name="Touchman J.W."/>
        </authorList>
    </citation>
    <scope>NUCLEOTIDE SEQUENCE [LARGE SCALE GENOMIC DNA]</scope>
    <source>
        <strain evidence="6">MBIC 11017</strain>
    </source>
</reference>
<dbReference type="STRING" id="329726.AM1_5726"/>
<dbReference type="InterPro" id="IPR027417">
    <property type="entry name" value="P-loop_NTPase"/>
</dbReference>
<dbReference type="InterPro" id="IPR005702">
    <property type="entry name" value="Wzc-like_C"/>
</dbReference>
<sequence>MNESVSKVIKIIYRNRWTTVGTFLSVFTGIVVYLLITPRLYSAKVRLILDQRPATSISPLGRDIAQTPGDNNKGLATQEELVRSKSVLTKAIVLFNQSNQDSAIEKVTLGEVKPEVATEVIPGTQIIEITFRHTDPGVTSSLLNLIASSVIQENAETIRSEARATRQFLENQIPRRQQELVKVESSISQFKQQYNIVSLEETDNKRLTQSIAEAEKVAEEISANLRQVQARGLALSKVIDQSSGKESYLSAKAGQNPELISLRDQLSNLESQLKIRRESLTDDHPDIQKLITEKDAAQALYQQKLATISPRSRLNSDGTVQVANEKVTQELSEKLVLSVVERNELRDKLANTRAYISKLDARRKQYPVLEKTLASLQRKKEGATESVNLLRQKLDEARIAEAQLVSNLRIIEEANKPTLPSYPNIPSFLVLGMMAAVALSAGVTLSAEGMDGRLRDLESIAENTNVPVLGVIPKQKNSRLFPSLPFAELYNNLPLLESVRALSKNIEYKNSTESKVLVITSAISGEGKSFVATNLAVLSAMLSKRTLLIDADMRRPSIHKIFQLPQDPGLQDYLRGSVKEGLPAAIHRTSVKNLSVMTSGKFSYDNVFSFETQRAKELFTEVQQHYDVIVIDTPPVMACSDALVLSQEGRQTVVVARLDVTPKQVLNRSIDILNSNNVNVVGLAINGVTASTDKYYRYLKEDYALAA</sequence>
<keyword evidence="1" id="KW-0547">Nucleotide-binding</keyword>
<dbReference type="OrthoDB" id="9758283at2"/>
<dbReference type="GO" id="GO:0005524">
    <property type="term" value="F:ATP binding"/>
    <property type="evidence" value="ECO:0007669"/>
    <property type="project" value="UniProtKB-KW"/>
</dbReference>
<keyword evidence="2" id="KW-0067">ATP-binding</keyword>
<dbReference type="InterPro" id="IPR033756">
    <property type="entry name" value="YlxH/NBP35"/>
</dbReference>
<protein>
    <submittedName>
        <fullName evidence="5">Lipopolysaccharide biosynthesis protein, putative</fullName>
    </submittedName>
</protein>
<dbReference type="eggNOG" id="COG3206">
    <property type="taxonomic scope" value="Bacteria"/>
</dbReference>
<dbReference type="KEGG" id="amr:AM1_5726"/>
<dbReference type="CDD" id="cd05387">
    <property type="entry name" value="BY-kinase"/>
    <property type="match status" value="1"/>
</dbReference>
<dbReference type="HOGENOM" id="CLU_009912_2_1_3"/>
<dbReference type="Gene3D" id="3.40.50.300">
    <property type="entry name" value="P-loop containing nucleotide triphosphate hydrolases"/>
    <property type="match status" value="1"/>
</dbReference>
<evidence type="ECO:0000313" key="5">
    <source>
        <dbReference type="EMBL" id="ABW30671.1"/>
    </source>
</evidence>
<dbReference type="RefSeq" id="WP_012165886.1">
    <property type="nucleotide sequence ID" value="NC_009925.1"/>
</dbReference>
<keyword evidence="6" id="KW-1185">Reference proteome</keyword>
<keyword evidence="4" id="KW-1133">Transmembrane helix</keyword>
<evidence type="ECO:0000313" key="6">
    <source>
        <dbReference type="Proteomes" id="UP000000268"/>
    </source>
</evidence>
<dbReference type="NCBIfam" id="TIGR01007">
    <property type="entry name" value="eps_fam"/>
    <property type="match status" value="1"/>
</dbReference>
<keyword evidence="4" id="KW-0812">Transmembrane</keyword>
<dbReference type="AlphaFoldDB" id="B0BZC6"/>